<feature type="region of interest" description="Disordered" evidence="1">
    <location>
        <begin position="1"/>
        <end position="21"/>
    </location>
</feature>
<proteinExistence type="predicted"/>
<name>A0ABS6A7I7_9GAMM</name>
<dbReference type="Proteomes" id="UP000753376">
    <property type="component" value="Unassembled WGS sequence"/>
</dbReference>
<dbReference type="Pfam" id="PF01257">
    <property type="entry name" value="2Fe-2S_thioredx"/>
    <property type="match status" value="1"/>
</dbReference>
<accession>A0ABS6A7I7</accession>
<sequence length="178" mass="19514">MHISERANPNEAGVIPPDGSEWRPEAIREEVAALQHEPGALLPILHAIQNRIGYVPEGAVPIIADMLQQTRADVHGVISFYHHFRTRSAGSNVLEICRAEACQARGGRALERHVQEKLGVGYHQTTADNEFTLEPVYCLGNCACGPSIRVNNETIGRVTPQTFDQLADSLTTSVLQLK</sequence>
<evidence type="ECO:0000313" key="3">
    <source>
        <dbReference type="Proteomes" id="UP000753376"/>
    </source>
</evidence>
<evidence type="ECO:0000256" key="1">
    <source>
        <dbReference type="SAM" id="MobiDB-lite"/>
    </source>
</evidence>
<keyword evidence="3" id="KW-1185">Reference proteome</keyword>
<dbReference type="InterPro" id="IPR002023">
    <property type="entry name" value="NuoE-like"/>
</dbReference>
<dbReference type="PANTHER" id="PTHR10371:SF3">
    <property type="entry name" value="NADH DEHYDROGENASE [UBIQUINONE] FLAVOPROTEIN 2, MITOCHONDRIAL"/>
    <property type="match status" value="1"/>
</dbReference>
<organism evidence="2 3">
    <name type="scientific">Marinobacter salexigens</name>
    <dbReference type="NCBI Taxonomy" id="1925763"/>
    <lineage>
        <taxon>Bacteria</taxon>
        <taxon>Pseudomonadati</taxon>
        <taxon>Pseudomonadota</taxon>
        <taxon>Gammaproteobacteria</taxon>
        <taxon>Pseudomonadales</taxon>
        <taxon>Marinobacteraceae</taxon>
        <taxon>Marinobacter</taxon>
    </lineage>
</organism>
<comment type="caution">
    <text evidence="2">The sequence shown here is derived from an EMBL/GenBank/DDBJ whole genome shotgun (WGS) entry which is preliminary data.</text>
</comment>
<dbReference type="RefSeq" id="WP_216006690.1">
    <property type="nucleotide sequence ID" value="NZ_JAHKPV010000001.1"/>
</dbReference>
<dbReference type="PIRSF" id="PIRSF000216">
    <property type="entry name" value="NADH_DH_24kDa"/>
    <property type="match status" value="1"/>
</dbReference>
<gene>
    <name evidence="2" type="ORF">KO508_02145</name>
</gene>
<dbReference type="PROSITE" id="PS01099">
    <property type="entry name" value="COMPLEX1_24K"/>
    <property type="match status" value="1"/>
</dbReference>
<dbReference type="PANTHER" id="PTHR10371">
    <property type="entry name" value="NADH DEHYDROGENASE UBIQUINONE FLAVOPROTEIN 2, MITOCHONDRIAL"/>
    <property type="match status" value="1"/>
</dbReference>
<evidence type="ECO:0000313" key="2">
    <source>
        <dbReference type="EMBL" id="MBU2872794.1"/>
    </source>
</evidence>
<dbReference type="CDD" id="cd03081">
    <property type="entry name" value="TRX_Fd_NuoE_FDH_gamma"/>
    <property type="match status" value="1"/>
</dbReference>
<protein>
    <submittedName>
        <fullName evidence="2">Formate dehydrogenase subunit gamma</fullName>
    </submittedName>
</protein>
<dbReference type="NCBIfam" id="NF004638">
    <property type="entry name" value="PRK05988.1"/>
    <property type="match status" value="1"/>
</dbReference>
<reference evidence="2 3" key="1">
    <citation type="submission" date="2021-05" db="EMBL/GenBank/DDBJ databases">
        <title>Draft genomes of bacteria isolated from model marine particles.</title>
        <authorList>
            <person name="Datta M.S."/>
            <person name="Schwartzman J.A."/>
            <person name="Enke T.N."/>
            <person name="Saavedra J."/>
            <person name="Cermak N."/>
            <person name="Cordero O.X."/>
        </authorList>
    </citation>
    <scope>NUCLEOTIDE SEQUENCE [LARGE SCALE GENOMIC DNA]</scope>
    <source>
        <strain evidence="2 3">D2M19</strain>
    </source>
</reference>
<dbReference type="EMBL" id="JAHKPV010000001">
    <property type="protein sequence ID" value="MBU2872794.1"/>
    <property type="molecule type" value="Genomic_DNA"/>
</dbReference>